<evidence type="ECO:0000256" key="11">
    <source>
        <dbReference type="ARBA" id="ARBA00049091"/>
    </source>
</evidence>
<dbReference type="Proteomes" id="UP000561066">
    <property type="component" value="Unassembled WGS sequence"/>
</dbReference>
<reference evidence="13 14" key="1">
    <citation type="submission" date="2020-04" db="EMBL/GenBank/DDBJ databases">
        <title>Description of novel Gluconacetobacter.</title>
        <authorList>
            <person name="Sombolestani A."/>
        </authorList>
    </citation>
    <scope>NUCLEOTIDE SEQUENCE [LARGE SCALE GENOMIC DNA]</scope>
    <source>
        <strain evidence="13 14">LMG 21312</strain>
    </source>
</reference>
<dbReference type="EMBL" id="JABEQH010000003">
    <property type="protein sequence ID" value="MBB2174887.1"/>
    <property type="molecule type" value="Genomic_DNA"/>
</dbReference>
<evidence type="ECO:0000256" key="4">
    <source>
        <dbReference type="ARBA" id="ARBA00022862"/>
    </source>
</evidence>
<evidence type="ECO:0000256" key="9">
    <source>
        <dbReference type="ARBA" id="ARBA00038489"/>
    </source>
</evidence>
<organism evidence="13 14">
    <name type="scientific">Gluconacetobacter johannae</name>
    <dbReference type="NCBI Taxonomy" id="112140"/>
    <lineage>
        <taxon>Bacteria</taxon>
        <taxon>Pseudomonadati</taxon>
        <taxon>Pseudomonadota</taxon>
        <taxon>Alphaproteobacteria</taxon>
        <taxon>Acetobacterales</taxon>
        <taxon>Acetobacteraceae</taxon>
        <taxon>Gluconacetobacter</taxon>
    </lineage>
</organism>
<evidence type="ECO:0000256" key="10">
    <source>
        <dbReference type="ARBA" id="ARBA00042639"/>
    </source>
</evidence>
<dbReference type="SUPFAM" id="SSF52833">
    <property type="entry name" value="Thioredoxin-like"/>
    <property type="match status" value="1"/>
</dbReference>
<protein>
    <recommendedName>
        <fullName evidence="2">thioredoxin-dependent peroxiredoxin</fullName>
        <ecNumber evidence="2">1.11.1.24</ecNumber>
    </recommendedName>
    <alternativeName>
        <fullName evidence="8">Thioredoxin peroxidase</fullName>
    </alternativeName>
    <alternativeName>
        <fullName evidence="10">Thioredoxin-dependent peroxiredoxin Bcp</fullName>
    </alternativeName>
</protein>
<dbReference type="PANTHER" id="PTHR42801:SF7">
    <property type="entry name" value="SLL1159 PROTEIN"/>
    <property type="match status" value="1"/>
</dbReference>
<keyword evidence="4" id="KW-0049">Antioxidant</keyword>
<dbReference type="GO" id="GO:0045454">
    <property type="term" value="P:cell redox homeostasis"/>
    <property type="evidence" value="ECO:0007669"/>
    <property type="project" value="TreeGrafter"/>
</dbReference>
<evidence type="ECO:0000256" key="5">
    <source>
        <dbReference type="ARBA" id="ARBA00023002"/>
    </source>
</evidence>
<dbReference type="Gene3D" id="3.40.30.10">
    <property type="entry name" value="Glutaredoxin"/>
    <property type="match status" value="1"/>
</dbReference>
<dbReference type="InterPro" id="IPR050924">
    <property type="entry name" value="Peroxiredoxin_BCP/PrxQ"/>
</dbReference>
<gene>
    <name evidence="13" type="ORF">HLH21_02965</name>
</gene>
<keyword evidence="5" id="KW-0560">Oxidoreductase</keyword>
<keyword evidence="14" id="KW-1185">Reference proteome</keyword>
<evidence type="ECO:0000256" key="2">
    <source>
        <dbReference type="ARBA" id="ARBA00013017"/>
    </source>
</evidence>
<evidence type="ECO:0000313" key="13">
    <source>
        <dbReference type="EMBL" id="MBB2174887.1"/>
    </source>
</evidence>
<evidence type="ECO:0000259" key="12">
    <source>
        <dbReference type="PROSITE" id="PS51352"/>
    </source>
</evidence>
<keyword evidence="7" id="KW-0676">Redox-active center</keyword>
<dbReference type="GO" id="GO:0034599">
    <property type="term" value="P:cellular response to oxidative stress"/>
    <property type="evidence" value="ECO:0007669"/>
    <property type="project" value="TreeGrafter"/>
</dbReference>
<comment type="similarity">
    <text evidence="9">Belongs to the peroxiredoxin family. BCP/PrxQ subfamily.</text>
</comment>
<evidence type="ECO:0000256" key="1">
    <source>
        <dbReference type="ARBA" id="ARBA00003330"/>
    </source>
</evidence>
<comment type="caution">
    <text evidence="13">The sequence shown here is derived from an EMBL/GenBank/DDBJ whole genome shotgun (WGS) entry which is preliminary data.</text>
</comment>
<feature type="domain" description="Thioredoxin" evidence="12">
    <location>
        <begin position="52"/>
        <end position="226"/>
    </location>
</feature>
<proteinExistence type="inferred from homology"/>
<dbReference type="InterPro" id="IPR036249">
    <property type="entry name" value="Thioredoxin-like_sf"/>
</dbReference>
<keyword evidence="3" id="KW-0575">Peroxidase</keyword>
<dbReference type="PANTHER" id="PTHR42801">
    <property type="entry name" value="THIOREDOXIN-DEPENDENT PEROXIDE REDUCTASE"/>
    <property type="match status" value="1"/>
</dbReference>
<accession>A0A7W4J5N1</accession>
<evidence type="ECO:0000313" key="14">
    <source>
        <dbReference type="Proteomes" id="UP000561066"/>
    </source>
</evidence>
<dbReference type="GO" id="GO:0008379">
    <property type="term" value="F:thioredoxin peroxidase activity"/>
    <property type="evidence" value="ECO:0007669"/>
    <property type="project" value="TreeGrafter"/>
</dbReference>
<dbReference type="InterPro" id="IPR013766">
    <property type="entry name" value="Thioredoxin_domain"/>
</dbReference>
<dbReference type="Pfam" id="PF00578">
    <property type="entry name" value="AhpC-TSA"/>
    <property type="match status" value="1"/>
</dbReference>
<name>A0A7W4J5N1_9PROT</name>
<dbReference type="PROSITE" id="PS51352">
    <property type="entry name" value="THIOREDOXIN_2"/>
    <property type="match status" value="1"/>
</dbReference>
<dbReference type="GO" id="GO:0005737">
    <property type="term" value="C:cytoplasm"/>
    <property type="evidence" value="ECO:0007669"/>
    <property type="project" value="TreeGrafter"/>
</dbReference>
<dbReference type="EC" id="1.11.1.24" evidence="2"/>
<dbReference type="RefSeq" id="WP_182941052.1">
    <property type="nucleotide sequence ID" value="NZ_JABEQH010000003.1"/>
</dbReference>
<comment type="catalytic activity">
    <reaction evidence="11">
        <text>a hydroperoxide + [thioredoxin]-dithiol = an alcohol + [thioredoxin]-disulfide + H2O</text>
        <dbReference type="Rhea" id="RHEA:62620"/>
        <dbReference type="Rhea" id="RHEA-COMP:10698"/>
        <dbReference type="Rhea" id="RHEA-COMP:10700"/>
        <dbReference type="ChEBI" id="CHEBI:15377"/>
        <dbReference type="ChEBI" id="CHEBI:29950"/>
        <dbReference type="ChEBI" id="CHEBI:30879"/>
        <dbReference type="ChEBI" id="CHEBI:35924"/>
        <dbReference type="ChEBI" id="CHEBI:50058"/>
        <dbReference type="EC" id="1.11.1.24"/>
    </reaction>
</comment>
<dbReference type="AlphaFoldDB" id="A0A7W4J5N1"/>
<dbReference type="InterPro" id="IPR000866">
    <property type="entry name" value="AhpC/TSA"/>
</dbReference>
<keyword evidence="6" id="KW-1015">Disulfide bond</keyword>
<evidence type="ECO:0000256" key="3">
    <source>
        <dbReference type="ARBA" id="ARBA00022559"/>
    </source>
</evidence>
<evidence type="ECO:0000256" key="8">
    <source>
        <dbReference type="ARBA" id="ARBA00032824"/>
    </source>
</evidence>
<evidence type="ECO:0000256" key="6">
    <source>
        <dbReference type="ARBA" id="ARBA00023157"/>
    </source>
</evidence>
<evidence type="ECO:0000256" key="7">
    <source>
        <dbReference type="ARBA" id="ARBA00023284"/>
    </source>
</evidence>
<dbReference type="CDD" id="cd02970">
    <property type="entry name" value="PRX_like2"/>
    <property type="match status" value="1"/>
</dbReference>
<comment type="function">
    <text evidence="1">Thiol-specific peroxidase that catalyzes the reduction of hydrogen peroxide and organic hydroperoxides to water and alcohols, respectively. Plays a role in cell protection against oxidative stress by detoxifying peroxides and as sensor of hydrogen peroxide-mediated signaling events.</text>
</comment>
<sequence length="234" mass="25102">MSTEQNVTGPSLRARFQAVEDERRRSWAPDALAINANQRARLVREHGDQPHVGIGDVLPAATLTRIDGQPVALDALVANGPAVLVFFRFATCPACNIALPYYRDTLWPALKDARIPLVAISPQPIGALGDIATRHDLPFPVLSDTGLALSRALGLTYVFDTPSRHAAEAKGGTSEALNGTASWELPKPSVIVIGPGRVVRFADISPDWMDRTETPAILAALDLSPSAKERHHAA</sequence>